<accession>A0AAJ1BKZ6</accession>
<protein>
    <submittedName>
        <fullName evidence="2">DUF3392 domain-containing protein</fullName>
    </submittedName>
</protein>
<reference evidence="2 3" key="1">
    <citation type="submission" date="2022-02" db="EMBL/GenBank/DDBJ databases">
        <title>The genome sequence of Shewanella sp. 3B26.</title>
        <authorList>
            <person name="Du J."/>
        </authorList>
    </citation>
    <scope>NUCLEOTIDE SEQUENCE [LARGE SCALE GENOMIC DNA]</scope>
    <source>
        <strain evidence="2 3">3B26</strain>
    </source>
</reference>
<gene>
    <name evidence="2" type="ORF">MJ923_15595</name>
</gene>
<dbReference type="EMBL" id="JAKUDL010000006">
    <property type="protein sequence ID" value="MCH4295727.1"/>
    <property type="molecule type" value="Genomic_DNA"/>
</dbReference>
<dbReference type="RefSeq" id="WP_126168227.1">
    <property type="nucleotide sequence ID" value="NZ_JAKUDL010000006.1"/>
</dbReference>
<evidence type="ECO:0000256" key="1">
    <source>
        <dbReference type="SAM" id="Phobius"/>
    </source>
</evidence>
<keyword evidence="1" id="KW-1133">Transmembrane helix</keyword>
<proteinExistence type="predicted"/>
<dbReference type="Proteomes" id="UP001297581">
    <property type="component" value="Unassembled WGS sequence"/>
</dbReference>
<keyword evidence="3" id="KW-1185">Reference proteome</keyword>
<feature type="transmembrane region" description="Helical" evidence="1">
    <location>
        <begin position="51"/>
        <end position="73"/>
    </location>
</feature>
<dbReference type="InterPro" id="IPR021813">
    <property type="entry name" value="DUF3392"/>
</dbReference>
<comment type="caution">
    <text evidence="2">The sequence shown here is derived from an EMBL/GenBank/DDBJ whole genome shotgun (WGS) entry which is preliminary data.</text>
</comment>
<feature type="transmembrane region" description="Helical" evidence="1">
    <location>
        <begin position="15"/>
        <end position="39"/>
    </location>
</feature>
<name>A0AAJ1BKZ6_9GAMM</name>
<evidence type="ECO:0000313" key="3">
    <source>
        <dbReference type="Proteomes" id="UP001297581"/>
    </source>
</evidence>
<evidence type="ECO:0000313" key="2">
    <source>
        <dbReference type="EMBL" id="MCH4295727.1"/>
    </source>
</evidence>
<dbReference type="AlphaFoldDB" id="A0AAJ1BKZ6"/>
<keyword evidence="1" id="KW-0812">Transmembrane</keyword>
<keyword evidence="1" id="KW-0472">Membrane</keyword>
<organism evidence="2 3">
    <name type="scientific">Shewanella zhuhaiensis</name>
    <dbReference type="NCBI Taxonomy" id="2919576"/>
    <lineage>
        <taxon>Bacteria</taxon>
        <taxon>Pseudomonadati</taxon>
        <taxon>Pseudomonadota</taxon>
        <taxon>Gammaproteobacteria</taxon>
        <taxon>Alteromonadales</taxon>
        <taxon>Shewanellaceae</taxon>
        <taxon>Shewanella</taxon>
    </lineage>
</organism>
<dbReference type="Pfam" id="PF11872">
    <property type="entry name" value="DUF3392"/>
    <property type="match status" value="1"/>
</dbReference>
<feature type="transmembrane region" description="Helical" evidence="1">
    <location>
        <begin position="85"/>
        <end position="104"/>
    </location>
</feature>
<sequence length="110" mass="12234">METIKGLTHDLASYLYPWMSEIATAMVACILIVLAPDLNRAVKRLVGARAFVVRTLIFILVNAFGFGLLIVWASPHLAATLRSLSPVWLMAVLSFSFIFVGVWAERQRQA</sequence>